<dbReference type="InParanoid" id="A7EY30"/>
<dbReference type="EMBL" id="CH476635">
    <property type="protein sequence ID" value="EDN94372.1"/>
    <property type="molecule type" value="Genomic_DNA"/>
</dbReference>
<organism evidence="1 2">
    <name type="scientific">Sclerotinia sclerotiorum (strain ATCC 18683 / 1980 / Ss-1)</name>
    <name type="common">White mold</name>
    <name type="synonym">Whetzelinia sclerotiorum</name>
    <dbReference type="NCBI Taxonomy" id="665079"/>
    <lineage>
        <taxon>Eukaryota</taxon>
        <taxon>Fungi</taxon>
        <taxon>Dikarya</taxon>
        <taxon>Ascomycota</taxon>
        <taxon>Pezizomycotina</taxon>
        <taxon>Leotiomycetes</taxon>
        <taxon>Helotiales</taxon>
        <taxon>Sclerotiniaceae</taxon>
        <taxon>Sclerotinia</taxon>
    </lineage>
</organism>
<protein>
    <submittedName>
        <fullName evidence="1">Uncharacterized protein</fullName>
    </submittedName>
</protein>
<evidence type="ECO:0000313" key="1">
    <source>
        <dbReference type="EMBL" id="EDN94372.1"/>
    </source>
</evidence>
<accession>A7EY30</accession>
<dbReference type="HOGENOM" id="CLU_2759348_0_0_1"/>
<dbReference type="GeneID" id="5484853"/>
<sequence>MVLSRNNQLAVVFGKGFRDESNKCLDDVLALRRMLFLKPMKVSLLMTELQAIRSRLRARARTGGPFSIAG</sequence>
<evidence type="ECO:0000313" key="2">
    <source>
        <dbReference type="Proteomes" id="UP000001312"/>
    </source>
</evidence>
<dbReference type="Proteomes" id="UP000001312">
    <property type="component" value="Unassembled WGS sequence"/>
</dbReference>
<proteinExistence type="predicted"/>
<dbReference type="RefSeq" id="XP_001588698.1">
    <property type="nucleotide sequence ID" value="XM_001588648.1"/>
</dbReference>
<keyword evidence="2" id="KW-1185">Reference proteome</keyword>
<dbReference type="KEGG" id="ssl:SS1G_10245"/>
<reference evidence="2" key="1">
    <citation type="journal article" date="2011" name="PLoS Genet.">
        <title>Genomic analysis of the necrotrophic fungal pathogens Sclerotinia sclerotiorum and Botrytis cinerea.</title>
        <authorList>
            <person name="Amselem J."/>
            <person name="Cuomo C.A."/>
            <person name="van Kan J.A."/>
            <person name="Viaud M."/>
            <person name="Benito E.P."/>
            <person name="Couloux A."/>
            <person name="Coutinho P.M."/>
            <person name="de Vries R.P."/>
            <person name="Dyer P.S."/>
            <person name="Fillinger S."/>
            <person name="Fournier E."/>
            <person name="Gout L."/>
            <person name="Hahn M."/>
            <person name="Kohn L."/>
            <person name="Lapalu N."/>
            <person name="Plummer K.M."/>
            <person name="Pradier J.M."/>
            <person name="Quevillon E."/>
            <person name="Sharon A."/>
            <person name="Simon A."/>
            <person name="ten Have A."/>
            <person name="Tudzynski B."/>
            <person name="Tudzynski P."/>
            <person name="Wincker P."/>
            <person name="Andrew M."/>
            <person name="Anthouard V."/>
            <person name="Beever R.E."/>
            <person name="Beffa R."/>
            <person name="Benoit I."/>
            <person name="Bouzid O."/>
            <person name="Brault B."/>
            <person name="Chen Z."/>
            <person name="Choquer M."/>
            <person name="Collemare J."/>
            <person name="Cotton P."/>
            <person name="Danchin E.G."/>
            <person name="Da Silva C."/>
            <person name="Gautier A."/>
            <person name="Giraud C."/>
            <person name="Giraud T."/>
            <person name="Gonzalez C."/>
            <person name="Grossetete S."/>
            <person name="Guldener U."/>
            <person name="Henrissat B."/>
            <person name="Howlett B.J."/>
            <person name="Kodira C."/>
            <person name="Kretschmer M."/>
            <person name="Lappartient A."/>
            <person name="Leroch M."/>
            <person name="Levis C."/>
            <person name="Mauceli E."/>
            <person name="Neuveglise C."/>
            <person name="Oeser B."/>
            <person name="Pearson M."/>
            <person name="Poulain J."/>
            <person name="Poussereau N."/>
            <person name="Quesneville H."/>
            <person name="Rascle C."/>
            <person name="Schumacher J."/>
            <person name="Segurens B."/>
            <person name="Sexton A."/>
            <person name="Silva E."/>
            <person name="Sirven C."/>
            <person name="Soanes D.M."/>
            <person name="Talbot N.J."/>
            <person name="Templeton M."/>
            <person name="Yandava C."/>
            <person name="Yarden O."/>
            <person name="Zeng Q."/>
            <person name="Rollins J.A."/>
            <person name="Lebrun M.H."/>
            <person name="Dickman M."/>
        </authorList>
    </citation>
    <scope>NUCLEOTIDE SEQUENCE [LARGE SCALE GENOMIC DNA]</scope>
    <source>
        <strain evidence="2">ATCC 18683 / 1980 / Ss-1</strain>
    </source>
</reference>
<name>A7EY30_SCLS1</name>
<gene>
    <name evidence="1" type="ORF">SS1G_10245</name>
</gene>
<dbReference type="AlphaFoldDB" id="A7EY30"/>